<feature type="transmembrane region" description="Helical" evidence="1">
    <location>
        <begin position="46"/>
        <end position="68"/>
    </location>
</feature>
<protein>
    <submittedName>
        <fullName evidence="2">Uncharacterized protein</fullName>
    </submittedName>
</protein>
<dbReference type="Proteomes" id="UP000824201">
    <property type="component" value="Unassembled WGS sequence"/>
</dbReference>
<gene>
    <name evidence="2" type="ORF">IAC96_05650</name>
</gene>
<comment type="caution">
    <text evidence="2">The sequence shown here is derived from an EMBL/GenBank/DDBJ whole genome shotgun (WGS) entry which is preliminary data.</text>
</comment>
<accession>A0A9D1EEC8</accession>
<evidence type="ECO:0000313" key="2">
    <source>
        <dbReference type="EMBL" id="HIR88418.1"/>
    </source>
</evidence>
<organism evidence="2 3">
    <name type="scientific">Candidatus Fimimorpha faecalis</name>
    <dbReference type="NCBI Taxonomy" id="2840824"/>
    <lineage>
        <taxon>Bacteria</taxon>
        <taxon>Bacillati</taxon>
        <taxon>Bacillota</taxon>
        <taxon>Clostridia</taxon>
        <taxon>Eubacteriales</taxon>
        <taxon>Candidatus Fimimorpha</taxon>
    </lineage>
</organism>
<name>A0A9D1EEC8_9FIRM</name>
<proteinExistence type="predicted"/>
<reference evidence="2" key="2">
    <citation type="journal article" date="2021" name="PeerJ">
        <title>Extensive microbial diversity within the chicken gut microbiome revealed by metagenomics and culture.</title>
        <authorList>
            <person name="Gilroy R."/>
            <person name="Ravi A."/>
            <person name="Getino M."/>
            <person name="Pursley I."/>
            <person name="Horton D.L."/>
            <person name="Alikhan N.F."/>
            <person name="Baker D."/>
            <person name="Gharbi K."/>
            <person name="Hall N."/>
            <person name="Watson M."/>
            <person name="Adriaenssens E.M."/>
            <person name="Foster-Nyarko E."/>
            <person name="Jarju S."/>
            <person name="Secka A."/>
            <person name="Antonio M."/>
            <person name="Oren A."/>
            <person name="Chaudhuri R.R."/>
            <person name="La Ragione R."/>
            <person name="Hildebrand F."/>
            <person name="Pallen M.J."/>
        </authorList>
    </citation>
    <scope>NUCLEOTIDE SEQUENCE</scope>
    <source>
        <strain evidence="2">ChiW13-3771</strain>
    </source>
</reference>
<sequence>MRKSKLFLSILIFSSLLLIAISKNSIPLDMGTEESSTTQEESVSCIPFLLSLNNPIIFYNLVIAYKLLDYISICWKKLFN</sequence>
<keyword evidence="1" id="KW-1133">Transmembrane helix</keyword>
<evidence type="ECO:0000256" key="1">
    <source>
        <dbReference type="SAM" id="Phobius"/>
    </source>
</evidence>
<dbReference type="EMBL" id="DVHN01000062">
    <property type="protein sequence ID" value="HIR88418.1"/>
    <property type="molecule type" value="Genomic_DNA"/>
</dbReference>
<keyword evidence="1" id="KW-0472">Membrane</keyword>
<reference evidence="2" key="1">
    <citation type="submission" date="2020-10" db="EMBL/GenBank/DDBJ databases">
        <authorList>
            <person name="Gilroy R."/>
        </authorList>
    </citation>
    <scope>NUCLEOTIDE SEQUENCE</scope>
    <source>
        <strain evidence="2">ChiW13-3771</strain>
    </source>
</reference>
<evidence type="ECO:0000313" key="3">
    <source>
        <dbReference type="Proteomes" id="UP000824201"/>
    </source>
</evidence>
<dbReference type="AlphaFoldDB" id="A0A9D1EEC8"/>
<keyword evidence="1" id="KW-0812">Transmembrane</keyword>